<dbReference type="EMBL" id="JARKNE010000011">
    <property type="protein sequence ID" value="KAK5785108.1"/>
    <property type="molecule type" value="Genomic_DNA"/>
</dbReference>
<proteinExistence type="predicted"/>
<dbReference type="PANTHER" id="PTHR33240:SF15">
    <property type="entry name" value="GAG-PRO-LIKE PROTEIN"/>
    <property type="match status" value="1"/>
</dbReference>
<dbReference type="Proteomes" id="UP001358586">
    <property type="component" value="Chromosome 11"/>
</dbReference>
<dbReference type="PANTHER" id="PTHR33240">
    <property type="entry name" value="OS08G0508500 PROTEIN"/>
    <property type="match status" value="1"/>
</dbReference>
<evidence type="ECO:0000313" key="2">
    <source>
        <dbReference type="Proteomes" id="UP001358586"/>
    </source>
</evidence>
<protein>
    <submittedName>
        <fullName evidence="1">Uncharacterized protein</fullName>
    </submittedName>
</protein>
<name>A0ABR0N3G5_GOSAR</name>
<comment type="caution">
    <text evidence="1">The sequence shown here is derived from an EMBL/GenBank/DDBJ whole genome shotgun (WGS) entry which is preliminary data.</text>
</comment>
<keyword evidence="2" id="KW-1185">Reference proteome</keyword>
<sequence>MVVLTIIMSFKVKRILVDGRIVVKVLSWDTYSKMGLKKHTLFKVSSLYSLANHPVEVRGLITLLVTLGDDEHTTMKYVQFYVVDYPMAYNAIFKRPIIRMKKMVVAIFFMKFKFSIETGVGFLQSDQQIVRQCHIHYMKIGL</sequence>
<organism evidence="1 2">
    <name type="scientific">Gossypium arboreum</name>
    <name type="common">Tree cotton</name>
    <name type="synonym">Gossypium nanking</name>
    <dbReference type="NCBI Taxonomy" id="29729"/>
    <lineage>
        <taxon>Eukaryota</taxon>
        <taxon>Viridiplantae</taxon>
        <taxon>Streptophyta</taxon>
        <taxon>Embryophyta</taxon>
        <taxon>Tracheophyta</taxon>
        <taxon>Spermatophyta</taxon>
        <taxon>Magnoliopsida</taxon>
        <taxon>eudicotyledons</taxon>
        <taxon>Gunneridae</taxon>
        <taxon>Pentapetalae</taxon>
        <taxon>rosids</taxon>
        <taxon>malvids</taxon>
        <taxon>Malvales</taxon>
        <taxon>Malvaceae</taxon>
        <taxon>Malvoideae</taxon>
        <taxon>Gossypium</taxon>
    </lineage>
</organism>
<reference evidence="1 2" key="1">
    <citation type="submission" date="2023-03" db="EMBL/GenBank/DDBJ databases">
        <title>WGS of Gossypium arboreum.</title>
        <authorList>
            <person name="Yu D."/>
        </authorList>
    </citation>
    <scope>NUCLEOTIDE SEQUENCE [LARGE SCALE GENOMIC DNA]</scope>
    <source>
        <tissue evidence="1">Leaf</tissue>
    </source>
</reference>
<gene>
    <name evidence="1" type="ORF">PVK06_039658</name>
</gene>
<evidence type="ECO:0000313" key="1">
    <source>
        <dbReference type="EMBL" id="KAK5785108.1"/>
    </source>
</evidence>
<accession>A0ABR0N3G5</accession>